<evidence type="ECO:0000256" key="9">
    <source>
        <dbReference type="ARBA" id="ARBA00023319"/>
    </source>
</evidence>
<keyword evidence="8" id="KW-1015">Disulfide bond</keyword>
<protein>
    <recommendedName>
        <fullName evidence="11">Ig-like domain-containing protein</fullName>
    </recommendedName>
</protein>
<keyword evidence="2 10" id="KW-0812">Transmembrane</keyword>
<dbReference type="EnsemblMetazoa" id="tetur408g00010.1">
    <property type="protein sequence ID" value="tetur408g00010.1"/>
    <property type="gene ID" value="tetur408g00010"/>
</dbReference>
<evidence type="ECO:0000313" key="12">
    <source>
        <dbReference type="EnsemblMetazoa" id="tetur408g00010.1"/>
    </source>
</evidence>
<evidence type="ECO:0000256" key="4">
    <source>
        <dbReference type="ARBA" id="ARBA00022737"/>
    </source>
</evidence>
<evidence type="ECO:0000313" key="13">
    <source>
        <dbReference type="Proteomes" id="UP000015104"/>
    </source>
</evidence>
<organism evidence="12 13">
    <name type="scientific">Tetranychus urticae</name>
    <name type="common">Two-spotted spider mite</name>
    <dbReference type="NCBI Taxonomy" id="32264"/>
    <lineage>
        <taxon>Eukaryota</taxon>
        <taxon>Metazoa</taxon>
        <taxon>Ecdysozoa</taxon>
        <taxon>Arthropoda</taxon>
        <taxon>Chelicerata</taxon>
        <taxon>Arachnida</taxon>
        <taxon>Acari</taxon>
        <taxon>Acariformes</taxon>
        <taxon>Trombidiformes</taxon>
        <taxon>Prostigmata</taxon>
        <taxon>Eleutherengona</taxon>
        <taxon>Raphignathae</taxon>
        <taxon>Tetranychoidea</taxon>
        <taxon>Tetranychidae</taxon>
        <taxon>Tetranychus</taxon>
    </lineage>
</organism>
<keyword evidence="9" id="KW-0393">Immunoglobulin domain</keyword>
<dbReference type="InterPro" id="IPR003598">
    <property type="entry name" value="Ig_sub2"/>
</dbReference>
<evidence type="ECO:0000256" key="8">
    <source>
        <dbReference type="ARBA" id="ARBA00023157"/>
    </source>
</evidence>
<dbReference type="SMART" id="SM00409">
    <property type="entry name" value="IG"/>
    <property type="match status" value="1"/>
</dbReference>
<dbReference type="PANTHER" id="PTHR10075">
    <property type="entry name" value="BASIGIN RELATED"/>
    <property type="match status" value="1"/>
</dbReference>
<dbReference type="eggNOG" id="KOG3510">
    <property type="taxonomic scope" value="Eukaryota"/>
</dbReference>
<dbReference type="STRING" id="32264.T1L4P8"/>
<keyword evidence="4" id="KW-0677">Repeat</keyword>
<dbReference type="SMART" id="SM00408">
    <property type="entry name" value="IGc2"/>
    <property type="match status" value="1"/>
</dbReference>
<name>T1L4P8_TETUR</name>
<dbReference type="GO" id="GO:0007156">
    <property type="term" value="P:homophilic cell adhesion via plasma membrane adhesion molecules"/>
    <property type="evidence" value="ECO:0007669"/>
    <property type="project" value="TreeGrafter"/>
</dbReference>
<evidence type="ECO:0000259" key="11">
    <source>
        <dbReference type="PROSITE" id="PS50835"/>
    </source>
</evidence>
<dbReference type="InterPro" id="IPR007110">
    <property type="entry name" value="Ig-like_dom"/>
</dbReference>
<evidence type="ECO:0000256" key="1">
    <source>
        <dbReference type="ARBA" id="ARBA00004167"/>
    </source>
</evidence>
<dbReference type="PROSITE" id="PS50835">
    <property type="entry name" value="IG_LIKE"/>
    <property type="match status" value="1"/>
</dbReference>
<dbReference type="GO" id="GO:0030424">
    <property type="term" value="C:axon"/>
    <property type="evidence" value="ECO:0007669"/>
    <property type="project" value="TreeGrafter"/>
</dbReference>
<keyword evidence="3" id="KW-0732">Signal</keyword>
<dbReference type="Proteomes" id="UP000015104">
    <property type="component" value="Unassembled WGS sequence"/>
</dbReference>
<dbReference type="AlphaFoldDB" id="T1L4P8"/>
<comment type="subcellular location">
    <subcellularLocation>
        <location evidence="1">Membrane</location>
        <topology evidence="1">Single-pass membrane protein</topology>
    </subcellularLocation>
</comment>
<dbReference type="FunFam" id="2.60.40.10:FF:000017">
    <property type="entry name" value="Down syndrome cell adhesion molecule b"/>
    <property type="match status" value="1"/>
</dbReference>
<evidence type="ECO:0000256" key="10">
    <source>
        <dbReference type="SAM" id="Phobius"/>
    </source>
</evidence>
<evidence type="ECO:0000256" key="6">
    <source>
        <dbReference type="ARBA" id="ARBA00022989"/>
    </source>
</evidence>
<dbReference type="Pfam" id="PF13927">
    <property type="entry name" value="Ig_3"/>
    <property type="match status" value="1"/>
</dbReference>
<dbReference type="CDD" id="cd20956">
    <property type="entry name" value="IgI_4_Dscam"/>
    <property type="match status" value="1"/>
</dbReference>
<dbReference type="GO" id="GO:0098632">
    <property type="term" value="F:cell-cell adhesion mediator activity"/>
    <property type="evidence" value="ECO:0007669"/>
    <property type="project" value="TreeGrafter"/>
</dbReference>
<dbReference type="EMBL" id="CAEY01001155">
    <property type="status" value="NOT_ANNOTATED_CDS"/>
    <property type="molecule type" value="Genomic_DNA"/>
</dbReference>
<feature type="domain" description="Ig-like" evidence="11">
    <location>
        <begin position="32"/>
        <end position="127"/>
    </location>
</feature>
<keyword evidence="13" id="KW-1185">Reference proteome</keyword>
<evidence type="ECO:0000256" key="5">
    <source>
        <dbReference type="ARBA" id="ARBA00022889"/>
    </source>
</evidence>
<dbReference type="GO" id="GO:0005886">
    <property type="term" value="C:plasma membrane"/>
    <property type="evidence" value="ECO:0007669"/>
    <property type="project" value="TreeGrafter"/>
</dbReference>
<dbReference type="InterPro" id="IPR003599">
    <property type="entry name" value="Ig_sub"/>
</dbReference>
<evidence type="ECO:0000256" key="2">
    <source>
        <dbReference type="ARBA" id="ARBA00022692"/>
    </source>
</evidence>
<dbReference type="Gene3D" id="2.60.40.10">
    <property type="entry name" value="Immunoglobulins"/>
    <property type="match status" value="1"/>
</dbReference>
<keyword evidence="7 10" id="KW-0472">Membrane</keyword>
<feature type="transmembrane region" description="Helical" evidence="10">
    <location>
        <begin position="327"/>
        <end position="348"/>
    </location>
</feature>
<feature type="transmembrane region" description="Helical" evidence="10">
    <location>
        <begin position="293"/>
        <end position="315"/>
    </location>
</feature>
<reference evidence="13" key="1">
    <citation type="submission" date="2011-08" db="EMBL/GenBank/DDBJ databases">
        <authorList>
            <person name="Rombauts S."/>
        </authorList>
    </citation>
    <scope>NUCLEOTIDE SEQUENCE</scope>
    <source>
        <strain evidence="13">London</strain>
    </source>
</reference>
<dbReference type="GO" id="GO:0007411">
    <property type="term" value="P:axon guidance"/>
    <property type="evidence" value="ECO:0007669"/>
    <property type="project" value="TreeGrafter"/>
</dbReference>
<dbReference type="PANTHER" id="PTHR10075:SF14">
    <property type="entry name" value="CELL ADHESION MOLECULE DSCAM2-RELATED"/>
    <property type="match status" value="1"/>
</dbReference>
<reference evidence="12" key="2">
    <citation type="submission" date="2015-06" db="UniProtKB">
        <authorList>
            <consortium name="EnsemblMetazoa"/>
        </authorList>
    </citation>
    <scope>IDENTIFICATION</scope>
</reference>
<accession>T1L4P8</accession>
<dbReference type="GO" id="GO:0070593">
    <property type="term" value="P:dendrite self-avoidance"/>
    <property type="evidence" value="ECO:0007669"/>
    <property type="project" value="TreeGrafter"/>
</dbReference>
<dbReference type="InterPro" id="IPR013783">
    <property type="entry name" value="Ig-like_fold"/>
</dbReference>
<feature type="transmembrane region" description="Helical" evidence="10">
    <location>
        <begin position="240"/>
        <end position="264"/>
    </location>
</feature>
<keyword evidence="6 10" id="KW-1133">Transmembrane helix</keyword>
<dbReference type="HOGENOM" id="CLU_1604843_0_0_1"/>
<evidence type="ECO:0000256" key="3">
    <source>
        <dbReference type="ARBA" id="ARBA00022729"/>
    </source>
</evidence>
<keyword evidence="5" id="KW-0130">Cell adhesion</keyword>
<proteinExistence type="predicted"/>
<evidence type="ECO:0000256" key="7">
    <source>
        <dbReference type="ARBA" id="ARBA00023136"/>
    </source>
</evidence>
<sequence length="356" mass="40558">MHKQMKIIISRIKQKFLKLHFSLSLLIPGEAPIFLEVFTEKDVKPGESVSLKCMSTGNPLPQITWKLDGFPLDSMKNVRIGDYVTNENYVISFVNISSVSVEIGGTYSCTASSDISTIENVAPLRVSGPPYVRPMGNLTLVAHRSLSVKCPVGGYPIVNIFWEKSEKFSLKIISNAWSESKETINFIKSLSTFALQYCPISTRTFILAIIQSFPECILKSSTIQLNYTMDKLNSVQSFNLIFSFTIIIIIFLFIQLFLFSPFYLNKLTLCYKNFTPFPDSGVRSRLIRSTNSFNCYLLLKLFSFFFAQIIYRYLLTSLLIKSFHAKSLFSVLLFAILCYFVDLSLISFNNQLNQEK</sequence>
<dbReference type="InterPro" id="IPR036179">
    <property type="entry name" value="Ig-like_dom_sf"/>
</dbReference>
<dbReference type="SUPFAM" id="SSF48726">
    <property type="entry name" value="Immunoglobulin"/>
    <property type="match status" value="1"/>
</dbReference>